<dbReference type="InterPro" id="IPR013740">
    <property type="entry name" value="Redoxin"/>
</dbReference>
<evidence type="ECO:0000256" key="7">
    <source>
        <dbReference type="ARBA" id="ARBA00079296"/>
    </source>
</evidence>
<dbReference type="GO" id="GO:0008379">
    <property type="term" value="F:thioredoxin peroxidase activity"/>
    <property type="evidence" value="ECO:0007669"/>
    <property type="project" value="InterPro"/>
</dbReference>
<evidence type="ECO:0000256" key="1">
    <source>
        <dbReference type="ARBA" id="ARBA00010505"/>
    </source>
</evidence>
<accession>A0A2G7FFK5</accession>
<dbReference type="PROSITE" id="PS51352">
    <property type="entry name" value="THIOREDOXIN_2"/>
    <property type="match status" value="1"/>
</dbReference>
<evidence type="ECO:0000256" key="8">
    <source>
        <dbReference type="PIRSR" id="PIRSR637944-1"/>
    </source>
</evidence>
<dbReference type="InterPro" id="IPR013785">
    <property type="entry name" value="Aldolase_TIM"/>
</dbReference>
<keyword evidence="4" id="KW-0560">Oxidoreductase</keyword>
<feature type="non-terminal residue" evidence="10">
    <location>
        <position position="1"/>
    </location>
</feature>
<dbReference type="Pfam" id="PF00724">
    <property type="entry name" value="Oxidored_FMN"/>
    <property type="match status" value="1"/>
</dbReference>
<evidence type="ECO:0000256" key="6">
    <source>
        <dbReference type="ARBA" id="ARBA00032824"/>
    </source>
</evidence>
<dbReference type="InterPro" id="IPR001155">
    <property type="entry name" value="OxRdtase_FMN_N"/>
</dbReference>
<protein>
    <recommendedName>
        <fullName evidence="6">Thioredoxin peroxidase</fullName>
    </recommendedName>
    <alternativeName>
        <fullName evidence="7">Thioredoxin-dependent peroxiredoxin</fullName>
    </alternativeName>
</protein>
<keyword evidence="2" id="KW-0575">Peroxidase</keyword>
<dbReference type="CDD" id="cd03013">
    <property type="entry name" value="PRX5_like"/>
    <property type="match status" value="1"/>
</dbReference>
<dbReference type="GO" id="GO:0034599">
    <property type="term" value="P:cellular response to oxidative stress"/>
    <property type="evidence" value="ECO:0007669"/>
    <property type="project" value="InterPro"/>
</dbReference>
<proteinExistence type="inferred from homology"/>
<feature type="domain" description="Thioredoxin" evidence="9">
    <location>
        <begin position="436"/>
        <end position="599"/>
    </location>
</feature>
<dbReference type="AlphaFoldDB" id="A0A2G7FFK5"/>
<comment type="caution">
    <text evidence="10">The sequence shown here is derived from an EMBL/GenBank/DDBJ whole genome shotgun (WGS) entry which is preliminary data.</text>
</comment>
<evidence type="ECO:0000313" key="11">
    <source>
        <dbReference type="Proteomes" id="UP000231358"/>
    </source>
</evidence>
<dbReference type="InterPro" id="IPR037944">
    <property type="entry name" value="PRX5-like"/>
</dbReference>
<dbReference type="InterPro" id="IPR013766">
    <property type="entry name" value="Thioredoxin_domain"/>
</dbReference>
<dbReference type="InterPro" id="IPR044152">
    <property type="entry name" value="YqjM-like"/>
</dbReference>
<dbReference type="GO" id="GO:0003959">
    <property type="term" value="F:NADPH dehydrogenase activity"/>
    <property type="evidence" value="ECO:0007669"/>
    <property type="project" value="InterPro"/>
</dbReference>
<keyword evidence="11" id="KW-1185">Reference proteome</keyword>
<dbReference type="PANTHER" id="PTHR43303:SF2">
    <property type="entry name" value="INDOLEAMINE 2,3-DIOXYGENASE PYRROLE 2,3-DIOXYGENASE (AFU_ORTHOLOGUE AFUA_5G01450"/>
    <property type="match status" value="1"/>
</dbReference>
<dbReference type="GO" id="GO:0010181">
    <property type="term" value="F:FMN binding"/>
    <property type="evidence" value="ECO:0007669"/>
    <property type="project" value="InterPro"/>
</dbReference>
<dbReference type="PANTHER" id="PTHR43303">
    <property type="entry name" value="NADPH DEHYDROGENASE C23G7.10C-RELATED"/>
    <property type="match status" value="1"/>
</dbReference>
<evidence type="ECO:0000256" key="3">
    <source>
        <dbReference type="ARBA" id="ARBA00022862"/>
    </source>
</evidence>
<keyword evidence="5" id="KW-0676">Redox-active center</keyword>
<sequence length="599" mass="64335">TIYSRSLLTIINQDSHDGIHLFHISVVKADSTPYFTPANNAGAAVNPDDPNTPTLFKPLRIRDVTLKNRIIVSPMCMYSAESNPASPFVGALTDYHIAHLGQFALKGAGLVFVEAQAVQPNGRISPHDVGLWQDGTDSEQFKGLQRVVQFSHSQGAKVAVQLAHAGRKASVLPPWVAAQAGKPSLRADESVFGWPKDVVGPSGGEENIWDPAEGTYWAPRELNTAEIKEVVQAFAKSAELAVKAGVDVIEIHAAHGYLLNQFLSPATNKRTDEYGGSFENRVRIVREVATAVRAVIPKGMPLFLRISATDWLEGQPAAAESGSWDLESSLRLVEILPELGIDLVDVSSGGVHKDQKIKLGPGYQVDLAGELRKAIRKAGASTLVGGVGLITEAEQAQSIVQSADEAQQAEAIVTAKADVVLLAHKQQPSSSVTMALKPGDSFPENVVFQYVPWTEEKGDITACGIPIPYNASKEWADKKVVLFSVPGAFTPTCSVNHVPGYIQNLPQLKEKGVQVVAVVASNDPFVMSAWGKANKVERDDILFLSDPDAKFSDSIGWANNGRTGRYAIVIDHGKVTYAQIETEKGVVKVSGAEAVLAHL</sequence>
<feature type="active site" description="Cysteine sulfenic acid (-SOH) intermediate" evidence="8">
    <location>
        <position position="493"/>
    </location>
</feature>
<evidence type="ECO:0000256" key="5">
    <source>
        <dbReference type="ARBA" id="ARBA00023284"/>
    </source>
</evidence>
<gene>
    <name evidence="10" type="ORF">AARAC_004242</name>
</gene>
<dbReference type="GO" id="GO:0050661">
    <property type="term" value="F:NADP binding"/>
    <property type="evidence" value="ECO:0007669"/>
    <property type="project" value="InterPro"/>
</dbReference>
<dbReference type="Gene3D" id="3.40.30.10">
    <property type="entry name" value="Glutaredoxin"/>
    <property type="match status" value="1"/>
</dbReference>
<dbReference type="Pfam" id="PF08534">
    <property type="entry name" value="Redoxin"/>
    <property type="match status" value="1"/>
</dbReference>
<dbReference type="SUPFAM" id="SSF51395">
    <property type="entry name" value="FMN-linked oxidoreductases"/>
    <property type="match status" value="1"/>
</dbReference>
<evidence type="ECO:0000256" key="2">
    <source>
        <dbReference type="ARBA" id="ARBA00022559"/>
    </source>
</evidence>
<evidence type="ECO:0000256" key="4">
    <source>
        <dbReference type="ARBA" id="ARBA00023002"/>
    </source>
</evidence>
<dbReference type="FunFam" id="3.40.30.10:FF:000020">
    <property type="entry name" value="Peroxiredoxin"/>
    <property type="match status" value="1"/>
</dbReference>
<keyword evidence="3" id="KW-0049">Antioxidant</keyword>
<organism evidence="10 11">
    <name type="scientific">Aspergillus arachidicola</name>
    <dbReference type="NCBI Taxonomy" id="656916"/>
    <lineage>
        <taxon>Eukaryota</taxon>
        <taxon>Fungi</taxon>
        <taxon>Dikarya</taxon>
        <taxon>Ascomycota</taxon>
        <taxon>Pezizomycotina</taxon>
        <taxon>Eurotiomycetes</taxon>
        <taxon>Eurotiomycetidae</taxon>
        <taxon>Eurotiales</taxon>
        <taxon>Aspergillaceae</taxon>
        <taxon>Aspergillus</taxon>
        <taxon>Aspergillus subgen. Circumdati</taxon>
    </lineage>
</organism>
<dbReference type="STRING" id="656916.A0A2G7FFK5"/>
<dbReference type="InterPro" id="IPR036249">
    <property type="entry name" value="Thioredoxin-like_sf"/>
</dbReference>
<evidence type="ECO:0000259" key="9">
    <source>
        <dbReference type="PROSITE" id="PS51352"/>
    </source>
</evidence>
<evidence type="ECO:0000313" key="10">
    <source>
        <dbReference type="EMBL" id="PIG79279.1"/>
    </source>
</evidence>
<dbReference type="EMBL" id="NEXV01000694">
    <property type="protein sequence ID" value="PIG79279.1"/>
    <property type="molecule type" value="Genomic_DNA"/>
</dbReference>
<comment type="similarity">
    <text evidence="1">Belongs to the peroxiredoxin family. Prx5 subfamily.</text>
</comment>
<name>A0A2G7FFK5_9EURO</name>
<dbReference type="Gene3D" id="3.20.20.70">
    <property type="entry name" value="Aldolase class I"/>
    <property type="match status" value="1"/>
</dbReference>
<dbReference type="SUPFAM" id="SSF52833">
    <property type="entry name" value="Thioredoxin-like"/>
    <property type="match status" value="1"/>
</dbReference>
<dbReference type="Proteomes" id="UP000231358">
    <property type="component" value="Unassembled WGS sequence"/>
</dbReference>
<reference evidence="10 11" key="1">
    <citation type="submission" date="2017-05" db="EMBL/GenBank/DDBJ databases">
        <title>Genome sequence for an aflatoxigenic pathogen of Argentinian peanut, Aspergillus arachidicola.</title>
        <authorList>
            <person name="Moore G."/>
            <person name="Beltz S.B."/>
            <person name="Mack B.M."/>
        </authorList>
    </citation>
    <scope>NUCLEOTIDE SEQUENCE [LARGE SCALE GENOMIC DNA]</scope>
    <source>
        <strain evidence="10 11">CBS 117610</strain>
    </source>
</reference>
<dbReference type="CDD" id="cd02932">
    <property type="entry name" value="OYE_YqiM_FMN"/>
    <property type="match status" value="1"/>
</dbReference>